<keyword evidence="2" id="KW-1185">Reference proteome</keyword>
<dbReference type="EMBL" id="AQQR01000009">
    <property type="protein sequence ID" value="OWU71512.1"/>
    <property type="molecule type" value="Genomic_DNA"/>
</dbReference>
<gene>
    <name evidence="1" type="ORF">ATO3_18880</name>
</gene>
<protein>
    <submittedName>
        <fullName evidence="1">Uncharacterized protein</fullName>
    </submittedName>
</protein>
<evidence type="ECO:0000313" key="1">
    <source>
        <dbReference type="EMBL" id="OWU71512.1"/>
    </source>
</evidence>
<dbReference type="AlphaFoldDB" id="A0A225NEW2"/>
<organism evidence="1 2">
    <name type="scientific">Marinibacterium profundimaris</name>
    <dbReference type="NCBI Taxonomy" id="1679460"/>
    <lineage>
        <taxon>Bacteria</taxon>
        <taxon>Pseudomonadati</taxon>
        <taxon>Pseudomonadota</taxon>
        <taxon>Alphaproteobacteria</taxon>
        <taxon>Rhodobacterales</taxon>
        <taxon>Paracoccaceae</taxon>
        <taxon>Marinibacterium</taxon>
    </lineage>
</organism>
<dbReference type="Proteomes" id="UP000215377">
    <property type="component" value="Unassembled WGS sequence"/>
</dbReference>
<sequence>MSYFCHRVAEPPRKHPPEHLICAFCRRLQHKEAGPGPEAPLEITGDCHDLSDLLTEFLGRIATTVSDDGHGSHTYLGIQIFDLSYFNLAQPGILSLMGIQGISIISALTVSAPQAADWLRRGISQRSAHFGLIGRREITTDKEAHRIRDWLIGVMAPKMPG</sequence>
<comment type="caution">
    <text evidence="1">The sequence shown here is derived from an EMBL/GenBank/DDBJ whole genome shotgun (WGS) entry which is preliminary data.</text>
</comment>
<proteinExistence type="predicted"/>
<accession>A0A225NEW2</accession>
<dbReference type="RefSeq" id="WP_088651463.1">
    <property type="nucleotide sequence ID" value="NZ_AQQR01000009.1"/>
</dbReference>
<evidence type="ECO:0000313" key="2">
    <source>
        <dbReference type="Proteomes" id="UP000215377"/>
    </source>
</evidence>
<reference evidence="1 2" key="1">
    <citation type="submission" date="2013-04" db="EMBL/GenBank/DDBJ databases">
        <title>Oceanicola sp. 22II1-22F33 Genome Sequencing.</title>
        <authorList>
            <person name="Lai Q."/>
            <person name="Li G."/>
            <person name="Shao Z."/>
        </authorList>
    </citation>
    <scope>NUCLEOTIDE SEQUENCE [LARGE SCALE GENOMIC DNA]</scope>
    <source>
        <strain evidence="1 2">22II1-22F33</strain>
    </source>
</reference>
<name>A0A225NEW2_9RHOB</name>